<dbReference type="Proteomes" id="UP000188268">
    <property type="component" value="Unassembled WGS sequence"/>
</dbReference>
<gene>
    <name evidence="1" type="ORF">CCACVL1_29702</name>
</gene>
<dbReference type="EMBL" id="AWWV01015762">
    <property type="protein sequence ID" value="OMO51583.1"/>
    <property type="molecule type" value="Genomic_DNA"/>
</dbReference>
<sequence length="39" mass="4385">MSQTVRILRGFESVHQDTHKNVGPTVFIVSKLEVICSDL</sequence>
<organism evidence="1 2">
    <name type="scientific">Corchorus capsularis</name>
    <name type="common">Jute</name>
    <dbReference type="NCBI Taxonomy" id="210143"/>
    <lineage>
        <taxon>Eukaryota</taxon>
        <taxon>Viridiplantae</taxon>
        <taxon>Streptophyta</taxon>
        <taxon>Embryophyta</taxon>
        <taxon>Tracheophyta</taxon>
        <taxon>Spermatophyta</taxon>
        <taxon>Magnoliopsida</taxon>
        <taxon>eudicotyledons</taxon>
        <taxon>Gunneridae</taxon>
        <taxon>Pentapetalae</taxon>
        <taxon>rosids</taxon>
        <taxon>malvids</taxon>
        <taxon>Malvales</taxon>
        <taxon>Malvaceae</taxon>
        <taxon>Grewioideae</taxon>
        <taxon>Apeibeae</taxon>
        <taxon>Corchorus</taxon>
    </lineage>
</organism>
<keyword evidence="2" id="KW-1185">Reference proteome</keyword>
<protein>
    <submittedName>
        <fullName evidence="1">Uncharacterized protein</fullName>
    </submittedName>
</protein>
<reference evidence="1 2" key="1">
    <citation type="submission" date="2013-09" db="EMBL/GenBank/DDBJ databases">
        <title>Corchorus capsularis genome sequencing.</title>
        <authorList>
            <person name="Alam M."/>
            <person name="Haque M.S."/>
            <person name="Islam M.S."/>
            <person name="Emdad E.M."/>
            <person name="Islam M.M."/>
            <person name="Ahmed B."/>
            <person name="Halim A."/>
            <person name="Hossen Q.M.M."/>
            <person name="Hossain M.Z."/>
            <person name="Ahmed R."/>
            <person name="Khan M.M."/>
            <person name="Islam R."/>
            <person name="Rashid M.M."/>
            <person name="Khan S.A."/>
            <person name="Rahman M.S."/>
            <person name="Alam M."/>
        </authorList>
    </citation>
    <scope>NUCLEOTIDE SEQUENCE [LARGE SCALE GENOMIC DNA]</scope>
    <source>
        <strain evidence="2">cv. CVL-1</strain>
        <tissue evidence="1">Whole seedling</tissue>
    </source>
</reference>
<accession>A0A1R3G0K2</accession>
<comment type="caution">
    <text evidence="1">The sequence shown here is derived from an EMBL/GenBank/DDBJ whole genome shotgun (WGS) entry which is preliminary data.</text>
</comment>
<proteinExistence type="predicted"/>
<evidence type="ECO:0000313" key="1">
    <source>
        <dbReference type="EMBL" id="OMO51583.1"/>
    </source>
</evidence>
<name>A0A1R3G0K2_COCAP</name>
<dbReference type="AlphaFoldDB" id="A0A1R3G0K2"/>
<evidence type="ECO:0000313" key="2">
    <source>
        <dbReference type="Proteomes" id="UP000188268"/>
    </source>
</evidence>
<dbReference type="Gramene" id="OMO51583">
    <property type="protein sequence ID" value="OMO51583"/>
    <property type="gene ID" value="CCACVL1_29702"/>
</dbReference>